<dbReference type="EMBL" id="WUBS01000007">
    <property type="protein sequence ID" value="NDL63405.1"/>
    <property type="molecule type" value="Genomic_DNA"/>
</dbReference>
<comment type="caution">
    <text evidence="1">The sequence shown here is derived from an EMBL/GenBank/DDBJ whole genome shotgun (WGS) entry which is preliminary data.</text>
</comment>
<dbReference type="PANTHER" id="PTHR36849:SF1">
    <property type="entry name" value="CYTOPLASMIC PROTEIN"/>
    <property type="match status" value="1"/>
</dbReference>
<reference evidence="1 2" key="2">
    <citation type="submission" date="2020-02" db="EMBL/GenBank/DDBJ databases">
        <title>The new genus of Enterobacteriales.</title>
        <authorList>
            <person name="Kim I.S."/>
        </authorList>
    </citation>
    <scope>NUCLEOTIDE SEQUENCE [LARGE SCALE GENOMIC DNA]</scope>
    <source>
        <strain evidence="1 2">SAP-6</strain>
    </source>
</reference>
<dbReference type="Pfam" id="PF22752">
    <property type="entry name" value="DUF488-N3i"/>
    <property type="match status" value="1"/>
</dbReference>
<organism evidence="1 2">
    <name type="scientific">Acerihabitans arboris</name>
    <dbReference type="NCBI Taxonomy" id="2691583"/>
    <lineage>
        <taxon>Bacteria</taxon>
        <taxon>Pseudomonadati</taxon>
        <taxon>Pseudomonadota</taxon>
        <taxon>Gammaproteobacteria</taxon>
        <taxon>Enterobacterales</taxon>
        <taxon>Pectobacteriaceae</taxon>
        <taxon>Acerihabitans</taxon>
    </lineage>
</organism>
<evidence type="ECO:0000313" key="1">
    <source>
        <dbReference type="EMBL" id="NDL63405.1"/>
    </source>
</evidence>
<dbReference type="AlphaFoldDB" id="A0A845SQI1"/>
<name>A0A845SQI1_9GAMM</name>
<keyword evidence="2" id="KW-1185">Reference proteome</keyword>
<dbReference type="PANTHER" id="PTHR36849">
    <property type="entry name" value="CYTOPLASMIC PROTEIN-RELATED"/>
    <property type="match status" value="1"/>
</dbReference>
<dbReference type="RefSeq" id="WP_162366122.1">
    <property type="nucleotide sequence ID" value="NZ_WUBS01000007.1"/>
</dbReference>
<sequence length="115" mass="12913">MIYCKRVYEPAEPGDGYRVLVDRLWPRGVKKNALRMDLWCKDVAPSQALRRAFHASLLGYDDFRAAYCRELGANEAGWRPLASRAGKGNVTLLYAARDKVRNHAMILAAFLLSAG</sequence>
<dbReference type="InterPro" id="IPR052552">
    <property type="entry name" value="YeaO-like"/>
</dbReference>
<dbReference type="Proteomes" id="UP000461443">
    <property type="component" value="Unassembled WGS sequence"/>
</dbReference>
<evidence type="ECO:0000313" key="2">
    <source>
        <dbReference type="Proteomes" id="UP000461443"/>
    </source>
</evidence>
<gene>
    <name evidence="1" type="ORF">GRH90_11690</name>
</gene>
<reference evidence="1 2" key="1">
    <citation type="submission" date="2019-12" db="EMBL/GenBank/DDBJ databases">
        <authorList>
            <person name="Lee S.D."/>
        </authorList>
    </citation>
    <scope>NUCLEOTIDE SEQUENCE [LARGE SCALE GENOMIC DNA]</scope>
    <source>
        <strain evidence="1 2">SAP-6</strain>
    </source>
</reference>
<proteinExistence type="predicted"/>
<accession>A0A845SQI1</accession>
<protein>
    <submittedName>
        <fullName evidence="1">DUF488 family protein</fullName>
    </submittedName>
</protein>